<dbReference type="EMBL" id="MCIF01000002">
    <property type="protein sequence ID" value="RAQ95654.1"/>
    <property type="molecule type" value="Genomic_DNA"/>
</dbReference>
<keyword evidence="1" id="KW-0472">Membrane</keyword>
<evidence type="ECO:0000256" key="1">
    <source>
        <dbReference type="SAM" id="Phobius"/>
    </source>
</evidence>
<keyword evidence="1" id="KW-1133">Transmembrane helix</keyword>
<dbReference type="AlphaFoldDB" id="A0A328VKL0"/>
<evidence type="ECO:0000313" key="3">
    <source>
        <dbReference type="Proteomes" id="UP000248706"/>
    </source>
</evidence>
<organism evidence="2 3">
    <name type="scientific">Thermogemmatispora tikiterensis</name>
    <dbReference type="NCBI Taxonomy" id="1825093"/>
    <lineage>
        <taxon>Bacteria</taxon>
        <taxon>Bacillati</taxon>
        <taxon>Chloroflexota</taxon>
        <taxon>Ktedonobacteria</taxon>
        <taxon>Thermogemmatisporales</taxon>
        <taxon>Thermogemmatisporaceae</taxon>
        <taxon>Thermogemmatispora</taxon>
    </lineage>
</organism>
<feature type="transmembrane region" description="Helical" evidence="1">
    <location>
        <begin position="70"/>
        <end position="91"/>
    </location>
</feature>
<reference evidence="2 3" key="1">
    <citation type="submission" date="2016-08" db="EMBL/GenBank/DDBJ databases">
        <title>Analysis of Carbohydrate Active Enzymes in Thermogemmatispora T81 Reveals Carbohydrate Degradation Ability.</title>
        <authorList>
            <person name="Tomazini A."/>
            <person name="Lal S."/>
            <person name="Stott M."/>
            <person name="Henrissat B."/>
            <person name="Polikarpov I."/>
            <person name="Sparling R."/>
            <person name="Levin D.B."/>
        </authorList>
    </citation>
    <scope>NUCLEOTIDE SEQUENCE [LARGE SCALE GENOMIC DNA]</scope>
    <source>
        <strain evidence="2 3">T81</strain>
    </source>
</reference>
<name>A0A328VKL0_9CHLR</name>
<evidence type="ECO:0000313" key="2">
    <source>
        <dbReference type="EMBL" id="RAQ95654.1"/>
    </source>
</evidence>
<feature type="transmembrane region" description="Helical" evidence="1">
    <location>
        <begin position="97"/>
        <end position="117"/>
    </location>
</feature>
<comment type="caution">
    <text evidence="2">The sequence shown here is derived from an EMBL/GenBank/DDBJ whole genome shotgun (WGS) entry which is preliminary data.</text>
</comment>
<protein>
    <submittedName>
        <fullName evidence="2">Uncharacterized protein</fullName>
    </submittedName>
</protein>
<dbReference type="Proteomes" id="UP000248706">
    <property type="component" value="Unassembled WGS sequence"/>
</dbReference>
<dbReference type="RefSeq" id="WP_112428569.1">
    <property type="nucleotide sequence ID" value="NZ_MCIF01000002.1"/>
</dbReference>
<gene>
    <name evidence="2" type="ORF">A4R35_08925</name>
</gene>
<keyword evidence="3" id="KW-1185">Reference proteome</keyword>
<accession>A0A328VKL0</accession>
<keyword evidence="1" id="KW-0812">Transmembrane</keyword>
<sequence length="175" mass="19889">MAETSALKATLESIYLSEQEEPMDQEAKKLASGVQTLSDKYLNRIIMRSDQYLRNLNKEAKDAFRATQRFFGASLFFLLITIAMIIVAFLFGADPRLIAGSIFASIVSALTTFLGAWHQFQAKTASLRLQALASLMTNVRLAHLQFMIDHIADDGWRKEQYEQIVDQLLNRYFLS</sequence>
<proteinExistence type="predicted"/>